<evidence type="ECO:0000256" key="2">
    <source>
        <dbReference type="ARBA" id="ARBA00022692"/>
    </source>
</evidence>
<feature type="domain" description="Major facilitator superfamily (MFS) profile" evidence="6">
    <location>
        <begin position="31"/>
        <end position="435"/>
    </location>
</feature>
<dbReference type="GO" id="GO:0022857">
    <property type="term" value="F:transmembrane transporter activity"/>
    <property type="evidence" value="ECO:0007669"/>
    <property type="project" value="InterPro"/>
</dbReference>
<keyword evidence="8" id="KW-1185">Reference proteome</keyword>
<feature type="transmembrane region" description="Helical" evidence="5">
    <location>
        <begin position="245"/>
        <end position="262"/>
    </location>
</feature>
<keyword evidence="4 5" id="KW-0472">Membrane</keyword>
<evidence type="ECO:0000256" key="4">
    <source>
        <dbReference type="ARBA" id="ARBA00023136"/>
    </source>
</evidence>
<dbReference type="RefSeq" id="WP_285997453.1">
    <property type="nucleotide sequence ID" value="NZ_CP127295.1"/>
</dbReference>
<evidence type="ECO:0000256" key="3">
    <source>
        <dbReference type="ARBA" id="ARBA00022989"/>
    </source>
</evidence>
<dbReference type="PANTHER" id="PTHR23528:SF1">
    <property type="entry name" value="MAJOR FACILITATOR SUPERFAMILY (MFS) PROFILE DOMAIN-CONTAINING PROTEIN"/>
    <property type="match status" value="1"/>
</dbReference>
<feature type="transmembrane region" description="Helical" evidence="5">
    <location>
        <begin position="413"/>
        <end position="431"/>
    </location>
</feature>
<evidence type="ECO:0000313" key="7">
    <source>
        <dbReference type="EMBL" id="WIY00992.1"/>
    </source>
</evidence>
<dbReference type="AlphaFoldDB" id="A0A9Y2NDR6"/>
<dbReference type="InterPro" id="IPR005829">
    <property type="entry name" value="Sugar_transporter_CS"/>
</dbReference>
<feature type="transmembrane region" description="Helical" evidence="5">
    <location>
        <begin position="340"/>
        <end position="366"/>
    </location>
</feature>
<evidence type="ECO:0000256" key="5">
    <source>
        <dbReference type="SAM" id="Phobius"/>
    </source>
</evidence>
<feature type="transmembrane region" description="Helical" evidence="5">
    <location>
        <begin position="37"/>
        <end position="58"/>
    </location>
</feature>
<feature type="transmembrane region" description="Helical" evidence="5">
    <location>
        <begin position="193"/>
        <end position="213"/>
    </location>
</feature>
<accession>A0A9Y2NDR6</accession>
<dbReference type="PROSITE" id="PS00216">
    <property type="entry name" value="SUGAR_TRANSPORT_1"/>
    <property type="match status" value="1"/>
</dbReference>
<dbReference type="GO" id="GO:0005886">
    <property type="term" value="C:plasma membrane"/>
    <property type="evidence" value="ECO:0007669"/>
    <property type="project" value="UniProtKB-SubCell"/>
</dbReference>
<evidence type="ECO:0000259" key="6">
    <source>
        <dbReference type="PROSITE" id="PS50850"/>
    </source>
</evidence>
<name>A0A9Y2NDR6_9PSEU</name>
<dbReference type="Gene3D" id="1.20.1250.20">
    <property type="entry name" value="MFS general substrate transporter like domains"/>
    <property type="match status" value="2"/>
</dbReference>
<feature type="transmembrane region" description="Helical" evidence="5">
    <location>
        <begin position="165"/>
        <end position="187"/>
    </location>
</feature>
<feature type="transmembrane region" description="Helical" evidence="5">
    <location>
        <begin position="70"/>
        <end position="94"/>
    </location>
</feature>
<dbReference type="PROSITE" id="PS50850">
    <property type="entry name" value="MFS"/>
    <property type="match status" value="1"/>
</dbReference>
<feature type="transmembrane region" description="Helical" evidence="5">
    <location>
        <begin position="282"/>
        <end position="304"/>
    </location>
</feature>
<keyword evidence="3 5" id="KW-1133">Transmembrane helix</keyword>
<dbReference type="InterPro" id="IPR036259">
    <property type="entry name" value="MFS_trans_sf"/>
</dbReference>
<feature type="transmembrane region" description="Helical" evidence="5">
    <location>
        <begin position="132"/>
        <end position="153"/>
    </location>
</feature>
<sequence length="435" mass="45564">MTLASNSTSAATGTDSAPELNLRLTGQAVDKWFVTRYVLALAGLWTALLTPASVTLAIRVGQLNPEGKAGSLAVVASVGAFAALIANPVFGALSDHSTSRFGQRRPFIAGGFLLGALATIGIGFAPSIAFVAISWAAAQLAFNAAVAALIAVLPERVPARLRGRVAGFMGMVPQFGVVGGTFLIQFIGTAGVWMFFAPAVIGLVLVLPFVLTLRETPRSREQVGRLDWRVLAGALWINPLKHRDYALAWAGRFLAWIALYLLTTYKTYYLIDKLGYTTKNVASILFDAMLVLAVCVAISSVGSGWLSDRIGRRKPFVVAGSLLFTGGMLVVAFGTGIEHFLLGIAISGLAQGLYLGVDYALIADVLPDQNTAAAKGMGVFNLAGTIPQTLAPVLAPALLAIGAGGGRGNYTAMYLFAAVFALVSAAFIQLIRGVK</sequence>
<feature type="transmembrane region" description="Helical" evidence="5">
    <location>
        <begin position="106"/>
        <end position="126"/>
    </location>
</feature>
<reference evidence="7 8" key="1">
    <citation type="submission" date="2023-06" db="EMBL/GenBank/DDBJ databases">
        <authorList>
            <person name="Oyuntsetseg B."/>
            <person name="Kim S.B."/>
        </authorList>
    </citation>
    <scope>NUCLEOTIDE SEQUENCE [LARGE SCALE GENOMIC DNA]</scope>
    <source>
        <strain evidence="7 8">4-36</strain>
    </source>
</reference>
<keyword evidence="2 5" id="KW-0812">Transmembrane</keyword>
<dbReference type="SUPFAM" id="SSF103473">
    <property type="entry name" value="MFS general substrate transporter"/>
    <property type="match status" value="1"/>
</dbReference>
<comment type="subcellular location">
    <subcellularLocation>
        <location evidence="1">Cell membrane</location>
        <topology evidence="1">Multi-pass membrane protein</topology>
    </subcellularLocation>
</comment>
<dbReference type="InterPro" id="IPR011701">
    <property type="entry name" value="MFS"/>
</dbReference>
<dbReference type="Proteomes" id="UP001239397">
    <property type="component" value="Chromosome"/>
</dbReference>
<evidence type="ECO:0000313" key="8">
    <source>
        <dbReference type="Proteomes" id="UP001239397"/>
    </source>
</evidence>
<gene>
    <name evidence="7" type="ORF">QRX60_44275</name>
</gene>
<feature type="transmembrane region" description="Helical" evidence="5">
    <location>
        <begin position="316"/>
        <end position="334"/>
    </location>
</feature>
<dbReference type="Pfam" id="PF07690">
    <property type="entry name" value="MFS_1"/>
    <property type="match status" value="1"/>
</dbReference>
<dbReference type="InterPro" id="IPR020846">
    <property type="entry name" value="MFS_dom"/>
</dbReference>
<proteinExistence type="predicted"/>
<dbReference type="PANTHER" id="PTHR23528">
    <property type="match status" value="1"/>
</dbReference>
<dbReference type="EMBL" id="CP127295">
    <property type="protein sequence ID" value="WIY00992.1"/>
    <property type="molecule type" value="Genomic_DNA"/>
</dbReference>
<protein>
    <submittedName>
        <fullName evidence="7">MFS transporter</fullName>
    </submittedName>
</protein>
<dbReference type="KEGG" id="amog:QRX60_44275"/>
<evidence type="ECO:0000256" key="1">
    <source>
        <dbReference type="ARBA" id="ARBA00004651"/>
    </source>
</evidence>
<feature type="transmembrane region" description="Helical" evidence="5">
    <location>
        <begin position="378"/>
        <end position="401"/>
    </location>
</feature>
<organism evidence="7 8">
    <name type="scientific">Amycolatopsis mongoliensis</name>
    <dbReference type="NCBI Taxonomy" id="715475"/>
    <lineage>
        <taxon>Bacteria</taxon>
        <taxon>Bacillati</taxon>
        <taxon>Actinomycetota</taxon>
        <taxon>Actinomycetes</taxon>
        <taxon>Pseudonocardiales</taxon>
        <taxon>Pseudonocardiaceae</taxon>
        <taxon>Amycolatopsis</taxon>
    </lineage>
</organism>